<feature type="non-terminal residue" evidence="1">
    <location>
        <position position="55"/>
    </location>
</feature>
<proteinExistence type="predicted"/>
<name>A0A699Z141_HAELA</name>
<organism evidence="1 2">
    <name type="scientific">Haematococcus lacustris</name>
    <name type="common">Green alga</name>
    <name type="synonym">Haematococcus pluvialis</name>
    <dbReference type="NCBI Taxonomy" id="44745"/>
    <lineage>
        <taxon>Eukaryota</taxon>
        <taxon>Viridiplantae</taxon>
        <taxon>Chlorophyta</taxon>
        <taxon>core chlorophytes</taxon>
        <taxon>Chlorophyceae</taxon>
        <taxon>CS clade</taxon>
        <taxon>Chlamydomonadales</taxon>
        <taxon>Haematococcaceae</taxon>
        <taxon>Haematococcus</taxon>
    </lineage>
</organism>
<gene>
    <name evidence="1" type="ORF">HaLaN_12637</name>
</gene>
<reference evidence="1 2" key="1">
    <citation type="submission" date="2020-02" db="EMBL/GenBank/DDBJ databases">
        <title>Draft genome sequence of Haematococcus lacustris strain NIES-144.</title>
        <authorList>
            <person name="Morimoto D."/>
            <person name="Nakagawa S."/>
            <person name="Yoshida T."/>
            <person name="Sawayama S."/>
        </authorList>
    </citation>
    <scope>NUCLEOTIDE SEQUENCE [LARGE SCALE GENOMIC DNA]</scope>
    <source>
        <strain evidence="1 2">NIES-144</strain>
    </source>
</reference>
<dbReference type="Proteomes" id="UP000485058">
    <property type="component" value="Unassembled WGS sequence"/>
</dbReference>
<sequence length="55" mass="5909">MVTAGVARRVVFNLGGGGVMKFRCGDEELYWLPHGWGYLIGPVASGKAPVRDGLF</sequence>
<evidence type="ECO:0000313" key="2">
    <source>
        <dbReference type="Proteomes" id="UP000485058"/>
    </source>
</evidence>
<feature type="non-terminal residue" evidence="1">
    <location>
        <position position="1"/>
    </location>
</feature>
<evidence type="ECO:0000313" key="1">
    <source>
        <dbReference type="EMBL" id="GFH16253.1"/>
    </source>
</evidence>
<comment type="caution">
    <text evidence="1">The sequence shown here is derived from an EMBL/GenBank/DDBJ whole genome shotgun (WGS) entry which is preliminary data.</text>
</comment>
<keyword evidence="2" id="KW-1185">Reference proteome</keyword>
<accession>A0A699Z141</accession>
<dbReference type="AlphaFoldDB" id="A0A699Z141"/>
<protein>
    <submittedName>
        <fullName evidence="1">Uncharacterized protein</fullName>
    </submittedName>
</protein>
<dbReference type="EMBL" id="BLLF01000969">
    <property type="protein sequence ID" value="GFH16253.1"/>
    <property type="molecule type" value="Genomic_DNA"/>
</dbReference>